<comment type="caution">
    <text evidence="7">The sequence shown here is derived from an EMBL/GenBank/DDBJ whole genome shotgun (WGS) entry which is preliminary data.</text>
</comment>
<dbReference type="Proteomes" id="UP001343257">
    <property type="component" value="Unassembled WGS sequence"/>
</dbReference>
<dbReference type="Gene3D" id="1.20.120.340">
    <property type="entry name" value="Flagellar protein FliS"/>
    <property type="match status" value="1"/>
</dbReference>
<evidence type="ECO:0000256" key="5">
    <source>
        <dbReference type="ARBA" id="ARBA00023186"/>
    </source>
</evidence>
<keyword evidence="7" id="KW-0966">Cell projection</keyword>
<reference evidence="7 8" key="1">
    <citation type="submission" date="2023-03" db="EMBL/GenBank/DDBJ databases">
        <title>Bacillus Genome Sequencing.</title>
        <authorList>
            <person name="Dunlap C."/>
        </authorList>
    </citation>
    <scope>NUCLEOTIDE SEQUENCE [LARGE SCALE GENOMIC DNA]</scope>
    <source>
        <strain evidence="7 8">NRS-52</strain>
    </source>
</reference>
<evidence type="ECO:0000256" key="6">
    <source>
        <dbReference type="PIRNR" id="PIRNR039090"/>
    </source>
</evidence>
<evidence type="ECO:0000256" key="4">
    <source>
        <dbReference type="ARBA" id="ARBA00022795"/>
    </source>
</evidence>
<evidence type="ECO:0000313" key="7">
    <source>
        <dbReference type="EMBL" id="MED5018441.1"/>
    </source>
</evidence>
<dbReference type="CDD" id="cd16098">
    <property type="entry name" value="FliS"/>
    <property type="match status" value="1"/>
</dbReference>
<keyword evidence="5" id="KW-0143">Chaperone</keyword>
<dbReference type="NCBIfam" id="TIGR00208">
    <property type="entry name" value="fliS"/>
    <property type="match status" value="1"/>
</dbReference>
<dbReference type="PIRSF" id="PIRSF039090">
    <property type="entry name" value="Flis"/>
    <property type="match status" value="1"/>
</dbReference>
<keyword evidence="8" id="KW-1185">Reference proteome</keyword>
<dbReference type="InterPro" id="IPR036584">
    <property type="entry name" value="FliS_sf"/>
</dbReference>
<keyword evidence="4 6" id="KW-1005">Bacterial flagellum biogenesis</keyword>
<evidence type="ECO:0000256" key="1">
    <source>
        <dbReference type="ARBA" id="ARBA00004514"/>
    </source>
</evidence>
<evidence type="ECO:0000313" key="8">
    <source>
        <dbReference type="Proteomes" id="UP001343257"/>
    </source>
</evidence>
<sequence>MTSPNLAGYKAYQTNKYQTASPHRLILMLYNGAIQFTNNAVQAIQQKNIAETNKWIQKTQDIIYELLSSLNTKEGGQLARNLQNLYFYMIDRLIEANIKKDEEPLHEVIKIIQEIKSSWEEIGRGGTLG</sequence>
<dbReference type="EMBL" id="JARTLD010000034">
    <property type="protein sequence ID" value="MED5018441.1"/>
    <property type="molecule type" value="Genomic_DNA"/>
</dbReference>
<gene>
    <name evidence="7" type="primary">fliS</name>
    <name evidence="7" type="ORF">P9847_14120</name>
</gene>
<dbReference type="PANTHER" id="PTHR34773:SF1">
    <property type="entry name" value="FLAGELLAR SECRETION CHAPERONE FLIS"/>
    <property type="match status" value="1"/>
</dbReference>
<protein>
    <recommendedName>
        <fullName evidence="6">Flagellar secretion chaperone FliS</fullName>
    </recommendedName>
</protein>
<keyword evidence="3 6" id="KW-0963">Cytoplasm</keyword>
<dbReference type="RefSeq" id="WP_328278717.1">
    <property type="nucleotide sequence ID" value="NZ_JARTLD010000034.1"/>
</dbReference>
<evidence type="ECO:0000256" key="2">
    <source>
        <dbReference type="ARBA" id="ARBA00008787"/>
    </source>
</evidence>
<organism evidence="7 8">
    <name type="scientific">Paenibacillus chibensis</name>
    <dbReference type="NCBI Taxonomy" id="59846"/>
    <lineage>
        <taxon>Bacteria</taxon>
        <taxon>Bacillati</taxon>
        <taxon>Bacillota</taxon>
        <taxon>Bacilli</taxon>
        <taxon>Bacillales</taxon>
        <taxon>Paenibacillaceae</taxon>
        <taxon>Paenibacillus</taxon>
    </lineage>
</organism>
<dbReference type="InterPro" id="IPR003713">
    <property type="entry name" value="FliS"/>
</dbReference>
<proteinExistence type="inferred from homology"/>
<comment type="subcellular location">
    <subcellularLocation>
        <location evidence="1 6">Cytoplasm</location>
        <location evidence="1 6">Cytosol</location>
    </subcellularLocation>
</comment>
<comment type="similarity">
    <text evidence="2 6">Belongs to the FliS family.</text>
</comment>
<dbReference type="PANTHER" id="PTHR34773">
    <property type="entry name" value="FLAGELLAR SECRETION CHAPERONE FLIS"/>
    <property type="match status" value="1"/>
</dbReference>
<evidence type="ECO:0000256" key="3">
    <source>
        <dbReference type="ARBA" id="ARBA00022490"/>
    </source>
</evidence>
<dbReference type="SUPFAM" id="SSF101116">
    <property type="entry name" value="Flagellar export chaperone FliS"/>
    <property type="match status" value="1"/>
</dbReference>
<keyword evidence="7" id="KW-0969">Cilium</keyword>
<dbReference type="Pfam" id="PF02561">
    <property type="entry name" value="FliS"/>
    <property type="match status" value="1"/>
</dbReference>
<keyword evidence="7" id="KW-0282">Flagellum</keyword>
<accession>A0ABU6PU84</accession>
<name>A0ABU6PU84_9BACL</name>